<protein>
    <submittedName>
        <fullName evidence="2">Uncharacterized protein</fullName>
    </submittedName>
</protein>
<keyword evidence="1" id="KW-1133">Transmembrane helix</keyword>
<evidence type="ECO:0000256" key="1">
    <source>
        <dbReference type="SAM" id="Phobius"/>
    </source>
</evidence>
<keyword evidence="1" id="KW-0472">Membrane</keyword>
<dbReference type="InParanoid" id="A0A482WIN9"/>
<sequence length="107" mass="11972">MAKLGSYTKQNAKYETFRNDMATLNIAQSKFTRGTTLPTTQINMYKLAILFLALIAMVYAAPSYLLPAPLAYHAAPYAIPAPYSYSSGYHIVRSVEPVEQHGYKIVY</sequence>
<proteinExistence type="predicted"/>
<dbReference type="EMBL" id="QKKF02034824">
    <property type="protein sequence ID" value="RZF33112.1"/>
    <property type="molecule type" value="Genomic_DNA"/>
</dbReference>
<comment type="caution">
    <text evidence="2">The sequence shown here is derived from an EMBL/GenBank/DDBJ whole genome shotgun (WGS) entry which is preliminary data.</text>
</comment>
<evidence type="ECO:0000313" key="2">
    <source>
        <dbReference type="EMBL" id="RZF33112.1"/>
    </source>
</evidence>
<name>A0A482WIN9_LAOST</name>
<keyword evidence="1" id="KW-0812">Transmembrane</keyword>
<feature type="transmembrane region" description="Helical" evidence="1">
    <location>
        <begin position="47"/>
        <end position="66"/>
    </location>
</feature>
<keyword evidence="3" id="KW-1185">Reference proteome</keyword>
<evidence type="ECO:0000313" key="3">
    <source>
        <dbReference type="Proteomes" id="UP000291343"/>
    </source>
</evidence>
<reference evidence="2 3" key="1">
    <citation type="journal article" date="2017" name="Gigascience">
        <title>Genome sequence of the small brown planthopper, Laodelphax striatellus.</title>
        <authorList>
            <person name="Zhu J."/>
            <person name="Jiang F."/>
            <person name="Wang X."/>
            <person name="Yang P."/>
            <person name="Bao Y."/>
            <person name="Zhao W."/>
            <person name="Wang W."/>
            <person name="Lu H."/>
            <person name="Wang Q."/>
            <person name="Cui N."/>
            <person name="Li J."/>
            <person name="Chen X."/>
            <person name="Luo L."/>
            <person name="Yu J."/>
            <person name="Kang L."/>
            <person name="Cui F."/>
        </authorList>
    </citation>
    <scope>NUCLEOTIDE SEQUENCE [LARGE SCALE GENOMIC DNA]</scope>
    <source>
        <strain evidence="2">Lst14</strain>
    </source>
</reference>
<dbReference type="AlphaFoldDB" id="A0A482WIN9"/>
<organism evidence="2 3">
    <name type="scientific">Laodelphax striatellus</name>
    <name type="common">Small brown planthopper</name>
    <name type="synonym">Delphax striatella</name>
    <dbReference type="NCBI Taxonomy" id="195883"/>
    <lineage>
        <taxon>Eukaryota</taxon>
        <taxon>Metazoa</taxon>
        <taxon>Ecdysozoa</taxon>
        <taxon>Arthropoda</taxon>
        <taxon>Hexapoda</taxon>
        <taxon>Insecta</taxon>
        <taxon>Pterygota</taxon>
        <taxon>Neoptera</taxon>
        <taxon>Paraneoptera</taxon>
        <taxon>Hemiptera</taxon>
        <taxon>Auchenorrhyncha</taxon>
        <taxon>Fulgoroidea</taxon>
        <taxon>Delphacidae</taxon>
        <taxon>Criomorphinae</taxon>
        <taxon>Laodelphax</taxon>
    </lineage>
</organism>
<accession>A0A482WIN9</accession>
<dbReference type="Proteomes" id="UP000291343">
    <property type="component" value="Unassembled WGS sequence"/>
</dbReference>
<gene>
    <name evidence="2" type="ORF">LSTR_LSTR011822</name>
</gene>